<feature type="domain" description="LarA-like N-terminal" evidence="1">
    <location>
        <begin position="10"/>
        <end position="202"/>
    </location>
</feature>
<protein>
    <recommendedName>
        <fullName evidence="1">LarA-like N-terminal domain-containing protein</fullName>
    </recommendedName>
</protein>
<dbReference type="InterPro" id="IPR018657">
    <property type="entry name" value="LarA-like_N"/>
</dbReference>
<dbReference type="Pfam" id="PF09861">
    <property type="entry name" value="Lar_N"/>
    <property type="match status" value="1"/>
</dbReference>
<organism evidence="2">
    <name type="scientific">uncultured delta proteobacterium</name>
    <dbReference type="NCBI Taxonomy" id="34034"/>
    <lineage>
        <taxon>Bacteria</taxon>
        <taxon>Deltaproteobacteria</taxon>
        <taxon>environmental samples</taxon>
    </lineage>
</organism>
<dbReference type="PANTHER" id="PTHR33171:SF17">
    <property type="entry name" value="LARA-LIKE N-TERMINAL DOMAIN-CONTAINING PROTEIN"/>
    <property type="match status" value="1"/>
</dbReference>
<evidence type="ECO:0000259" key="1">
    <source>
        <dbReference type="Pfam" id="PF09861"/>
    </source>
</evidence>
<name>A0A212KE46_9DELT</name>
<evidence type="ECO:0000313" key="2">
    <source>
        <dbReference type="EMBL" id="SBW09888.1"/>
    </source>
</evidence>
<gene>
    <name evidence="2" type="ORF">KL86DPRO_50307</name>
</gene>
<reference evidence="2" key="1">
    <citation type="submission" date="2016-04" db="EMBL/GenBank/DDBJ databases">
        <authorList>
            <person name="Evans L.H."/>
            <person name="Alamgir A."/>
            <person name="Owens N."/>
            <person name="Weber N.D."/>
            <person name="Virtaneva K."/>
            <person name="Barbian K."/>
            <person name="Babar A."/>
            <person name="Rosenke K."/>
        </authorList>
    </citation>
    <scope>NUCLEOTIDE SEQUENCE</scope>
    <source>
        <strain evidence="2">86</strain>
    </source>
</reference>
<dbReference type="InterPro" id="IPR043166">
    <property type="entry name" value="LarA-like_C"/>
</dbReference>
<dbReference type="GO" id="GO:0050043">
    <property type="term" value="F:lactate racemase activity"/>
    <property type="evidence" value="ECO:0007669"/>
    <property type="project" value="InterPro"/>
</dbReference>
<dbReference type="InterPro" id="IPR048068">
    <property type="entry name" value="LarA-like"/>
</dbReference>
<accession>A0A212KE46</accession>
<sequence length="428" mass="44823">MATQVTVSCGTKNYTLRVRDGVRLQVADANHVQKAVDLPGAIRAALDAPIASPRVESIVRAGNTVCIICDDITRRTPVREILAELLPRLHGAGVSVADILIVVALGSHRKMTDAEMRAKLGQDVLAAYTVRQSEFRDLDKLAQAGTSPLGTPIRVFKEALAADVRIGLGTIAPHGCMGWSGGAKILYPGITSEDIVSELHAMQGLADGILFGMAECPVRHAVERWTAQIGLDFIVNTILTEDMDVYRVVAGHFVKAHRAGIGHALDVCGGAVDAAPDVVLVSSKPLETDFWQCGKALYGSAAVARPGGSLILLAPCHEGIGPHPEIVAYSGMPDGVAALGKRLNAGGTGEDLLVMAVGVSMGKINAAFHTAIVSDGLTREELAPGGYEWFPEASLQAALDLALDRYANPSLLVLTAGGETVPFIPGAA</sequence>
<dbReference type="Gene3D" id="3.40.50.11440">
    <property type="match status" value="1"/>
</dbReference>
<dbReference type="PANTHER" id="PTHR33171">
    <property type="entry name" value="LAR_N DOMAIN-CONTAINING PROTEIN"/>
    <property type="match status" value="1"/>
</dbReference>
<dbReference type="Gene3D" id="3.90.226.30">
    <property type="match status" value="1"/>
</dbReference>
<dbReference type="NCBIfam" id="NF033504">
    <property type="entry name" value="Ni_dep_LarA"/>
    <property type="match status" value="1"/>
</dbReference>
<dbReference type="AlphaFoldDB" id="A0A212KE46"/>
<proteinExistence type="predicted"/>
<dbReference type="EMBL" id="FLUQ01000005">
    <property type="protein sequence ID" value="SBW09888.1"/>
    <property type="molecule type" value="Genomic_DNA"/>
</dbReference>
<dbReference type="InterPro" id="IPR047926">
    <property type="entry name" value="Ni_dep_LarA"/>
</dbReference>